<keyword evidence="1" id="KW-0472">Membrane</keyword>
<dbReference type="Proteomes" id="UP000078560">
    <property type="component" value="Unassembled WGS sequence"/>
</dbReference>
<dbReference type="InterPro" id="IPR008780">
    <property type="entry name" value="Plasmodium_Vir"/>
</dbReference>
<evidence type="ECO:0000313" key="3">
    <source>
        <dbReference type="EMBL" id="SBT00253.1"/>
    </source>
</evidence>
<organism evidence="3 4">
    <name type="scientific">Plasmodium ovale curtisi</name>
    <dbReference type="NCBI Taxonomy" id="864141"/>
    <lineage>
        <taxon>Eukaryota</taxon>
        <taxon>Sar</taxon>
        <taxon>Alveolata</taxon>
        <taxon>Apicomplexa</taxon>
        <taxon>Aconoidasida</taxon>
        <taxon>Haemosporida</taxon>
        <taxon>Plasmodiidae</taxon>
        <taxon>Plasmodium</taxon>
        <taxon>Plasmodium (Plasmodium)</taxon>
    </lineage>
</organism>
<evidence type="ECO:0000313" key="2">
    <source>
        <dbReference type="EMBL" id="SBS82477.1"/>
    </source>
</evidence>
<reference evidence="3" key="2">
    <citation type="submission" date="2016-05" db="EMBL/GenBank/DDBJ databases">
        <authorList>
            <person name="Lavstsen T."/>
            <person name="Jespersen J.S."/>
        </authorList>
    </citation>
    <scope>NUCLEOTIDE SEQUENCE [LARGE SCALE GENOMIC DNA]</scope>
</reference>
<dbReference type="AlphaFoldDB" id="A0A1A8X6L6"/>
<proteinExistence type="predicted"/>
<evidence type="ECO:0000313" key="5">
    <source>
        <dbReference type="Proteomes" id="UP000078560"/>
    </source>
</evidence>
<evidence type="ECO:0000256" key="1">
    <source>
        <dbReference type="SAM" id="Phobius"/>
    </source>
</evidence>
<sequence>MSKFFGKEELESLPSKRYYKILESVGYYCLHNDIDSLEEQLNKNFHSNDISRMLVKALCETSFKAKDSDECKERCQYLYVWIANTLYHNLKNRSDFSKVTNILSDILRASTTSGNCYCDIRGISEENSNKIKAAYDYYKDYESIYKTLNFHSYPCKPEYKQYLDNTFSMYEEVYTDCKSKVQNYCTNFIKFIPNFLNTHLPSITCKTIEGDSQSQYIGALESSTVHDSVFLEETPTSTAISTSNIITSIFLPIGMLLIFSLLYNFSPFGSWIRKHMGMKKTIKHYLNDITGEELVEHDYKEDEINGKRTRFKVAYHSK</sequence>
<evidence type="ECO:0000313" key="4">
    <source>
        <dbReference type="Proteomes" id="UP000078546"/>
    </source>
</evidence>
<name>A0A1A8X6L6_PLAOA</name>
<gene>
    <name evidence="3" type="ORF">POVCU1_058710</name>
    <name evidence="2" type="ORF">POVCU2_0015520</name>
</gene>
<dbReference type="Proteomes" id="UP000078546">
    <property type="component" value="Unassembled WGS sequence"/>
</dbReference>
<keyword evidence="1" id="KW-0812">Transmembrane</keyword>
<protein>
    <submittedName>
        <fullName evidence="3">PIR Superfamily Protein</fullName>
    </submittedName>
</protein>
<dbReference type="EMBL" id="FLQV01001805">
    <property type="protein sequence ID" value="SBT00253.1"/>
    <property type="molecule type" value="Genomic_DNA"/>
</dbReference>
<accession>A0A1A8X6L6</accession>
<reference evidence="4 5" key="1">
    <citation type="submission" date="2016-05" db="EMBL/GenBank/DDBJ databases">
        <authorList>
            <person name="Naeem Raeece"/>
        </authorList>
    </citation>
    <scope>NUCLEOTIDE SEQUENCE [LARGE SCALE GENOMIC DNA]</scope>
</reference>
<feature type="transmembrane region" description="Helical" evidence="1">
    <location>
        <begin position="245"/>
        <end position="265"/>
    </location>
</feature>
<dbReference type="Pfam" id="PF05795">
    <property type="entry name" value="Plasmodium_Vir"/>
    <property type="match status" value="2"/>
</dbReference>
<dbReference type="EMBL" id="FLQU01000214">
    <property type="protein sequence ID" value="SBS82477.1"/>
    <property type="molecule type" value="Genomic_DNA"/>
</dbReference>
<keyword evidence="1" id="KW-1133">Transmembrane helix</keyword>